<feature type="region of interest" description="Disordered" evidence="1">
    <location>
        <begin position="294"/>
        <end position="317"/>
    </location>
</feature>
<dbReference type="STRING" id="2880.D7FNF4"/>
<organism evidence="4 5">
    <name type="scientific">Ectocarpus siliculosus</name>
    <name type="common">Brown alga</name>
    <name type="synonym">Conferva siliculosa</name>
    <dbReference type="NCBI Taxonomy" id="2880"/>
    <lineage>
        <taxon>Eukaryota</taxon>
        <taxon>Sar</taxon>
        <taxon>Stramenopiles</taxon>
        <taxon>Ochrophyta</taxon>
        <taxon>PX clade</taxon>
        <taxon>Phaeophyceae</taxon>
        <taxon>Ectocarpales</taxon>
        <taxon>Ectocarpaceae</taxon>
        <taxon>Ectocarpus</taxon>
    </lineage>
</organism>
<feature type="region of interest" description="Disordered" evidence="1">
    <location>
        <begin position="691"/>
        <end position="722"/>
    </location>
</feature>
<keyword evidence="2" id="KW-0732">Signal</keyword>
<reference evidence="4 5" key="1">
    <citation type="journal article" date="2010" name="Nature">
        <title>The Ectocarpus genome and the independent evolution of multicellularity in brown algae.</title>
        <authorList>
            <person name="Cock J.M."/>
            <person name="Sterck L."/>
            <person name="Rouze P."/>
            <person name="Scornet D."/>
            <person name="Allen A.E."/>
            <person name="Amoutzias G."/>
            <person name="Anthouard V."/>
            <person name="Artiguenave F."/>
            <person name="Aury J.M."/>
            <person name="Badger J.H."/>
            <person name="Beszteri B."/>
            <person name="Billiau K."/>
            <person name="Bonnet E."/>
            <person name="Bothwell J.H."/>
            <person name="Bowler C."/>
            <person name="Boyen C."/>
            <person name="Brownlee C."/>
            <person name="Carrano C.J."/>
            <person name="Charrier B."/>
            <person name="Cho G.Y."/>
            <person name="Coelho S.M."/>
            <person name="Collen J."/>
            <person name="Corre E."/>
            <person name="Da Silva C."/>
            <person name="Delage L."/>
            <person name="Delaroque N."/>
            <person name="Dittami S.M."/>
            <person name="Doulbeau S."/>
            <person name="Elias M."/>
            <person name="Farnham G."/>
            <person name="Gachon C.M."/>
            <person name="Gschloessl B."/>
            <person name="Heesch S."/>
            <person name="Jabbari K."/>
            <person name="Jubin C."/>
            <person name="Kawai H."/>
            <person name="Kimura K."/>
            <person name="Kloareg B."/>
            <person name="Kupper F.C."/>
            <person name="Lang D."/>
            <person name="Le Bail A."/>
            <person name="Leblanc C."/>
            <person name="Lerouge P."/>
            <person name="Lohr M."/>
            <person name="Lopez P.J."/>
            <person name="Martens C."/>
            <person name="Maumus F."/>
            <person name="Michel G."/>
            <person name="Miranda-Saavedra D."/>
            <person name="Morales J."/>
            <person name="Moreau H."/>
            <person name="Motomura T."/>
            <person name="Nagasato C."/>
            <person name="Napoli C.A."/>
            <person name="Nelson D.R."/>
            <person name="Nyvall-Collen P."/>
            <person name="Peters A.F."/>
            <person name="Pommier C."/>
            <person name="Potin P."/>
            <person name="Poulain J."/>
            <person name="Quesneville H."/>
            <person name="Read B."/>
            <person name="Rensing S.A."/>
            <person name="Ritter A."/>
            <person name="Rousvoal S."/>
            <person name="Samanta M."/>
            <person name="Samson G."/>
            <person name="Schroeder D.C."/>
            <person name="Segurens B."/>
            <person name="Strittmatter M."/>
            <person name="Tonon T."/>
            <person name="Tregear J.W."/>
            <person name="Valentin K."/>
            <person name="von Dassow P."/>
            <person name="Yamagishi T."/>
            <person name="Van de Peer Y."/>
            <person name="Wincker P."/>
        </authorList>
    </citation>
    <scope>NUCLEOTIDE SEQUENCE [LARGE SCALE GENOMIC DNA]</scope>
    <source>
        <strain evidence="5">Ec32 / CCAP1310/4</strain>
    </source>
</reference>
<evidence type="ECO:0000256" key="2">
    <source>
        <dbReference type="SAM" id="SignalP"/>
    </source>
</evidence>
<keyword evidence="5" id="KW-1185">Reference proteome</keyword>
<dbReference type="Proteomes" id="UP000002630">
    <property type="component" value="Linkage Group LG02"/>
</dbReference>
<feature type="domain" description="ABC1 atypical kinase-like" evidence="3">
    <location>
        <begin position="469"/>
        <end position="662"/>
    </location>
</feature>
<proteinExistence type="predicted"/>
<feature type="chain" id="PRO_5003095705" description="ABC1 atypical kinase-like domain-containing protein" evidence="2">
    <location>
        <begin position="25"/>
        <end position="933"/>
    </location>
</feature>
<dbReference type="PANTHER" id="PTHR43173:SF3">
    <property type="entry name" value="ABC1 FAMILY PROTEIN"/>
    <property type="match status" value="1"/>
</dbReference>
<dbReference type="EMBL" id="FN648291">
    <property type="protein sequence ID" value="CBJ25965.1"/>
    <property type="molecule type" value="Genomic_DNA"/>
</dbReference>
<sequence>MRPPLAHAASLALVLLAKACHVDASKWKFGAQAPATKKRVKVSFDDESFSFWDPFKNKGFNLTRAVGPIAEEVGRRAPGYAAYAAASTALGLFLPPKVMTAVNVAYVAAAVARSHEGGVETFCRDEGRLLLGMPSLHLAAAGTALRAARFRFWRRLFVRATLFRLRYQLRFMRIYRPRWVIRGGSPLGLIVQDTADAARSVQGLVPDLCRQAAFIAGGCRLAYWSECNPPPRVEKGWFVLRRVDRRLRRELGPRAQRARPVGVGLLGWRIPHRVVLGTLRFVFRSPAARRENKRISGRAPRLVGAEGHEQGDGSGGGVVVEEVGEEYSTVLYGDAGALAAGSDRDGVEDGTRRRGGRKEALMPEGIPAEGPLVRFHNVTTIASRGSTLTRSYRALAELPYGDGQVDPEGDSFSLWYAKLQRGVPAGGGWGSAGDGGDRDEDEEVLARMESTPTPSAVAAAARKAATLQPVVIKRNVRRQLMLAEDDLAAARKVLRRLTFRAEIDLDMSGVLAAVAAAVSRAADLRTEARSIEKVRSNLFKAGMLGSVVGVPEVLSCPELGALARKGILVTTALRGVDVSDSYVMQHAAPGGEKERGRFLDGVFRAFGQMCLADGCFPSNPLPENLLYMYSGQVGLTDLSSVTQLAESQRRALCRLYHTLADLRREDAVNPSEAAELKARAAMESVGLVIDLPPAGGGMDQQRRRRRGEWGSPSGRAAEEEASLALASAAERVIAATYGGAIVGDGDDSEDSSEEEEEEEGGGGEGHWEVGAEADEGKEEEGGRAAGAGAPPPPPLAASSAPLTYVMLLRGLFDTRRDEALALVGGGGMELLKGMAVRRLPQAMVPVLKMVANLRGLCAHLDVDESILPRFSQAASKGLSWRKRLASSRGGGGDDGAPPRPQLSAAAAIYDEEQQAASAAAAAAAASADDIFVR</sequence>
<protein>
    <recommendedName>
        <fullName evidence="3">ABC1 atypical kinase-like domain-containing protein</fullName>
    </recommendedName>
</protein>
<accession>D7FNF4</accession>
<dbReference type="OrthoDB" id="10376039at2759"/>
<dbReference type="PANTHER" id="PTHR43173">
    <property type="entry name" value="ABC1 FAMILY PROTEIN"/>
    <property type="match status" value="1"/>
</dbReference>
<evidence type="ECO:0000256" key="1">
    <source>
        <dbReference type="SAM" id="MobiDB-lite"/>
    </source>
</evidence>
<dbReference type="InterPro" id="IPR051130">
    <property type="entry name" value="Mito_struct-func_regulator"/>
</dbReference>
<name>D7FNF4_ECTSI</name>
<evidence type="ECO:0000313" key="5">
    <source>
        <dbReference type="Proteomes" id="UP000002630"/>
    </source>
</evidence>
<feature type="region of interest" description="Disordered" evidence="1">
    <location>
        <begin position="740"/>
        <end position="796"/>
    </location>
</feature>
<dbReference type="InterPro" id="IPR004147">
    <property type="entry name" value="ABC1_dom"/>
</dbReference>
<feature type="signal peptide" evidence="2">
    <location>
        <begin position="1"/>
        <end position="24"/>
    </location>
</feature>
<dbReference type="EMBL" id="FN649727">
    <property type="protein sequence ID" value="CBJ25965.1"/>
    <property type="molecule type" value="Genomic_DNA"/>
</dbReference>
<gene>
    <name evidence="4" type="ORF">Esi_0018_0015</name>
</gene>
<feature type="compositionally biased region" description="Acidic residues" evidence="1">
    <location>
        <begin position="744"/>
        <end position="761"/>
    </location>
</feature>
<dbReference type="AlphaFoldDB" id="D7FNF4"/>
<evidence type="ECO:0000259" key="3">
    <source>
        <dbReference type="Pfam" id="PF03109"/>
    </source>
</evidence>
<dbReference type="InParanoid" id="D7FNF4"/>
<dbReference type="Pfam" id="PF03109">
    <property type="entry name" value="ABC1"/>
    <property type="match status" value="1"/>
</dbReference>
<evidence type="ECO:0000313" key="4">
    <source>
        <dbReference type="EMBL" id="CBJ25965.1"/>
    </source>
</evidence>